<evidence type="ECO:0000256" key="2">
    <source>
        <dbReference type="ARBA" id="ARBA00022692"/>
    </source>
</evidence>
<keyword evidence="2 7" id="KW-0812">Transmembrane</keyword>
<keyword evidence="4" id="KW-0496">Mitochondrion</keyword>
<accession>A0AAJ6CMV6</accession>
<feature type="domain" description="HIG1" evidence="8">
    <location>
        <begin position="1"/>
        <end position="83"/>
    </location>
</feature>
<evidence type="ECO:0000256" key="5">
    <source>
        <dbReference type="ARBA" id="ARBA00023136"/>
    </source>
</evidence>
<dbReference type="GO" id="GO:0031966">
    <property type="term" value="C:mitochondrial membrane"/>
    <property type="evidence" value="ECO:0007669"/>
    <property type="project" value="UniProtKB-SubCell"/>
</dbReference>
<dbReference type="EMBL" id="CP119920">
    <property type="protein sequence ID" value="WFD16765.1"/>
    <property type="molecule type" value="Genomic_DNA"/>
</dbReference>
<evidence type="ECO:0000259" key="8">
    <source>
        <dbReference type="PROSITE" id="PS51503"/>
    </source>
</evidence>
<keyword evidence="10" id="KW-1185">Reference proteome</keyword>
<organism evidence="9 10">
    <name type="scientific">Malassezia arunalokei</name>
    <dbReference type="NCBI Taxonomy" id="1514897"/>
    <lineage>
        <taxon>Eukaryota</taxon>
        <taxon>Fungi</taxon>
        <taxon>Dikarya</taxon>
        <taxon>Basidiomycota</taxon>
        <taxon>Ustilaginomycotina</taxon>
        <taxon>Malasseziomycetes</taxon>
        <taxon>Malasseziales</taxon>
        <taxon>Malasseziaceae</taxon>
        <taxon>Malassezia</taxon>
    </lineage>
</organism>
<evidence type="ECO:0000256" key="7">
    <source>
        <dbReference type="SAM" id="Phobius"/>
    </source>
</evidence>
<gene>
    <name evidence="9" type="primary">RCF1</name>
    <name evidence="9" type="ORF">MARU1_002807</name>
</gene>
<feature type="compositionally biased region" description="Basic and acidic residues" evidence="6">
    <location>
        <begin position="165"/>
        <end position="174"/>
    </location>
</feature>
<dbReference type="AlphaFoldDB" id="A0AAJ6CMV6"/>
<feature type="compositionally biased region" description="Basic and acidic residues" evidence="6">
    <location>
        <begin position="87"/>
        <end position="112"/>
    </location>
</feature>
<feature type="transmembrane region" description="Helical" evidence="7">
    <location>
        <begin position="51"/>
        <end position="72"/>
    </location>
</feature>
<keyword evidence="5 7" id="KW-0472">Membrane</keyword>
<dbReference type="PANTHER" id="PTHR12297">
    <property type="entry name" value="HYPOXIA-INDUCBILE GENE 1 HIG1 -RELATED"/>
    <property type="match status" value="1"/>
</dbReference>
<dbReference type="PROSITE" id="PS51503">
    <property type="entry name" value="HIG1"/>
    <property type="match status" value="1"/>
</dbReference>
<protein>
    <submittedName>
        <fullName evidence="9">Respiratory supercomplex factor 1, mitochondrial</fullName>
    </submittedName>
</protein>
<dbReference type="InterPro" id="IPR007667">
    <property type="entry name" value="Hypoxia_induced_domain"/>
</dbReference>
<dbReference type="Gene3D" id="6.10.140.1320">
    <property type="match status" value="1"/>
</dbReference>
<dbReference type="PANTHER" id="PTHR12297:SF3">
    <property type="entry name" value="HIG1 DOMAIN FAMILY MEMBER 1A"/>
    <property type="match status" value="1"/>
</dbReference>
<evidence type="ECO:0000256" key="4">
    <source>
        <dbReference type="ARBA" id="ARBA00023128"/>
    </source>
</evidence>
<dbReference type="Proteomes" id="UP001217582">
    <property type="component" value="Chromosome 5"/>
</dbReference>
<dbReference type="GO" id="GO:0097250">
    <property type="term" value="P:mitochondrial respirasome assembly"/>
    <property type="evidence" value="ECO:0007669"/>
    <property type="project" value="TreeGrafter"/>
</dbReference>
<reference evidence="9 10" key="1">
    <citation type="submission" date="2023-03" db="EMBL/GenBank/DDBJ databases">
        <title>Mating type loci evolution in Malassezia.</title>
        <authorList>
            <person name="Coelho M.A."/>
        </authorList>
    </citation>
    <scope>NUCLEOTIDE SEQUENCE [LARGE SCALE GENOMIC DNA]</scope>
    <source>
        <strain evidence="9 10">CBS 13387</strain>
    </source>
</reference>
<evidence type="ECO:0000313" key="9">
    <source>
        <dbReference type="EMBL" id="WFD16765.1"/>
    </source>
</evidence>
<evidence type="ECO:0000313" key="10">
    <source>
        <dbReference type="Proteomes" id="UP001217582"/>
    </source>
</evidence>
<name>A0AAJ6CMV6_9BASI</name>
<sequence>MDPTETGVDRLWRRLREDPLTPIGSVLTAAALTYATVQLRRGNQKLFQRALRYRVAFQAVTVGTAAVGLLYFRTPKSRVPPPGPDGKPQKLEAWNPEKIERRERETDAEWRARMAGAQSRDDREMQAIERMVQEAIQRRKEREQQAPARSDAPSDTPAPSVLDRIGQDKRRFTF</sequence>
<evidence type="ECO:0000256" key="3">
    <source>
        <dbReference type="ARBA" id="ARBA00022989"/>
    </source>
</evidence>
<proteinExistence type="predicted"/>
<evidence type="ECO:0000256" key="6">
    <source>
        <dbReference type="SAM" id="MobiDB-lite"/>
    </source>
</evidence>
<keyword evidence="3 7" id="KW-1133">Transmembrane helix</keyword>
<comment type="subcellular location">
    <subcellularLocation>
        <location evidence="1">Mitochondrion membrane</location>
    </subcellularLocation>
</comment>
<dbReference type="Pfam" id="PF04588">
    <property type="entry name" value="HIG_1_N"/>
    <property type="match status" value="1"/>
</dbReference>
<evidence type="ECO:0000256" key="1">
    <source>
        <dbReference type="ARBA" id="ARBA00004325"/>
    </source>
</evidence>
<feature type="transmembrane region" description="Helical" evidence="7">
    <location>
        <begin position="20"/>
        <end position="39"/>
    </location>
</feature>
<dbReference type="InterPro" id="IPR050355">
    <property type="entry name" value="RCF1"/>
</dbReference>
<feature type="region of interest" description="Disordered" evidence="6">
    <location>
        <begin position="74"/>
        <end position="174"/>
    </location>
</feature>